<dbReference type="Proteomes" id="UP000217790">
    <property type="component" value="Unassembled WGS sequence"/>
</dbReference>
<evidence type="ECO:0000259" key="4">
    <source>
        <dbReference type="PROSITE" id="PS51987"/>
    </source>
</evidence>
<evidence type="ECO:0000313" key="5">
    <source>
        <dbReference type="EMBL" id="PBL02192.1"/>
    </source>
</evidence>
<reference evidence="6" key="1">
    <citation type="journal article" date="2017" name="Nat. Ecol. Evol.">
        <title>Genome expansion and lineage-specific genetic innovations in the forest pathogenic fungi Armillaria.</title>
        <authorList>
            <person name="Sipos G."/>
            <person name="Prasanna A.N."/>
            <person name="Walter M.C."/>
            <person name="O'Connor E."/>
            <person name="Balint B."/>
            <person name="Krizsan K."/>
            <person name="Kiss B."/>
            <person name="Hess J."/>
            <person name="Varga T."/>
            <person name="Slot J."/>
            <person name="Riley R."/>
            <person name="Boka B."/>
            <person name="Rigling D."/>
            <person name="Barry K."/>
            <person name="Lee J."/>
            <person name="Mihaltcheva S."/>
            <person name="LaButti K."/>
            <person name="Lipzen A."/>
            <person name="Waldron R."/>
            <person name="Moloney N.M."/>
            <person name="Sperisen C."/>
            <person name="Kredics L."/>
            <person name="Vagvoelgyi C."/>
            <person name="Patrignani A."/>
            <person name="Fitzpatrick D."/>
            <person name="Nagy I."/>
            <person name="Doyle S."/>
            <person name="Anderson J.B."/>
            <person name="Grigoriev I.V."/>
            <person name="Gueldener U."/>
            <person name="Muensterkoetter M."/>
            <person name="Nagy L.G."/>
        </authorList>
    </citation>
    <scope>NUCLEOTIDE SEQUENCE [LARGE SCALE GENOMIC DNA]</scope>
    <source>
        <strain evidence="6">Ar21-2</strain>
    </source>
</reference>
<evidence type="ECO:0000313" key="6">
    <source>
        <dbReference type="Proteomes" id="UP000217790"/>
    </source>
</evidence>
<dbReference type="OrthoDB" id="3364440at2759"/>
<feature type="domain" description="GS catalytic" evidence="4">
    <location>
        <begin position="98"/>
        <end position="202"/>
    </location>
</feature>
<dbReference type="InterPro" id="IPR014746">
    <property type="entry name" value="Gln_synth/guanido_kin_cat_dom"/>
</dbReference>
<sequence>MDLTGLVRYRAIPVSYFLKMLQSPRPGAAVGKCIFGMVNLNFAEDFSLMGEYLYVIDPTTLRLCPYEEGIASVLGWFQEKAPVLGPDGHPTLEVEVCPRTTLHRVVEHARKRAGVEFLVGFETEFILLKSTNPIEAVSYHDYSASNGLPAGSIESRVLREISDALIKAGIEVTLYHPEVAPGQVSAFFYWWYFVLKNISMRS</sequence>
<dbReference type="AlphaFoldDB" id="A0A2H3E451"/>
<dbReference type="SUPFAM" id="SSF55931">
    <property type="entry name" value="Glutamine synthetase/guanido kinase"/>
    <property type="match status" value="1"/>
</dbReference>
<gene>
    <name evidence="5" type="ORF">ARMGADRAFT_242877</name>
</gene>
<evidence type="ECO:0000256" key="2">
    <source>
        <dbReference type="PROSITE-ProRule" id="PRU01331"/>
    </source>
</evidence>
<evidence type="ECO:0000256" key="1">
    <source>
        <dbReference type="ARBA" id="ARBA00022598"/>
    </source>
</evidence>
<keyword evidence="1" id="KW-0436">Ligase</keyword>
<dbReference type="PROSITE" id="PS51987">
    <property type="entry name" value="GS_CATALYTIC"/>
    <property type="match status" value="1"/>
</dbReference>
<protein>
    <recommendedName>
        <fullName evidence="4">GS catalytic domain-containing protein</fullName>
    </recommendedName>
</protein>
<evidence type="ECO:0000256" key="3">
    <source>
        <dbReference type="RuleBase" id="RU000384"/>
    </source>
</evidence>
<dbReference type="EMBL" id="KZ293645">
    <property type="protein sequence ID" value="PBL02192.1"/>
    <property type="molecule type" value="Genomic_DNA"/>
</dbReference>
<organism evidence="5 6">
    <name type="scientific">Armillaria gallica</name>
    <name type="common">Bulbous honey fungus</name>
    <name type="synonym">Armillaria bulbosa</name>
    <dbReference type="NCBI Taxonomy" id="47427"/>
    <lineage>
        <taxon>Eukaryota</taxon>
        <taxon>Fungi</taxon>
        <taxon>Dikarya</taxon>
        <taxon>Basidiomycota</taxon>
        <taxon>Agaricomycotina</taxon>
        <taxon>Agaricomycetes</taxon>
        <taxon>Agaricomycetidae</taxon>
        <taxon>Agaricales</taxon>
        <taxon>Marasmiineae</taxon>
        <taxon>Physalacriaceae</taxon>
        <taxon>Armillaria</taxon>
    </lineage>
</organism>
<dbReference type="InterPro" id="IPR008146">
    <property type="entry name" value="Gln_synth_cat_dom"/>
</dbReference>
<comment type="similarity">
    <text evidence="2 3">Belongs to the glutamine synthetase family.</text>
</comment>
<dbReference type="Pfam" id="PF00120">
    <property type="entry name" value="Gln-synt_C"/>
    <property type="match status" value="1"/>
</dbReference>
<dbReference type="PANTHER" id="PTHR43785">
    <property type="entry name" value="GAMMA-GLUTAMYLPUTRESCINE SYNTHETASE"/>
    <property type="match status" value="1"/>
</dbReference>
<name>A0A2H3E451_ARMGA</name>
<dbReference type="InParanoid" id="A0A2H3E451"/>
<dbReference type="PANTHER" id="PTHR43785:SF2">
    <property type="entry name" value="TYPE-1 GLUTAMINE SYNTHETASE 1"/>
    <property type="match status" value="1"/>
</dbReference>
<proteinExistence type="inferred from homology"/>
<dbReference type="Gene3D" id="3.30.590.10">
    <property type="entry name" value="Glutamine synthetase/guanido kinase, catalytic domain"/>
    <property type="match status" value="1"/>
</dbReference>
<keyword evidence="6" id="KW-1185">Reference proteome</keyword>
<dbReference type="GO" id="GO:0004356">
    <property type="term" value="F:glutamine synthetase activity"/>
    <property type="evidence" value="ECO:0007669"/>
    <property type="project" value="InterPro"/>
</dbReference>
<accession>A0A2H3E451</accession>